<feature type="transmembrane region" description="Helical" evidence="8">
    <location>
        <begin position="259"/>
        <end position="281"/>
    </location>
</feature>
<sequence>MKKRFNKLNLIYLLLWIIPFYIFGRDFFKFKRIDNSTVNVILFTVYQAFISSGFAFLIAIFPSYYVASHNNNISKLIKTTLFIPFLFPVVSAITAFSIIGNFMILKKIGFLYSLKAIIVANVFYNTPIFIKYISIAIQRIPKNLEETLEIEGIKGIKKFLYIDLPLILPSVFRAFFLVFTYCFTSLGIVLGLGGIKYSILEVEIATIMMSSLDFSKAFLLGIIQFIILSFINVINNIIPHYELEKSEIKKYKINILGKIIVILFIILEYIVLIISFLFSVYNFYDNKFTLRGIKNLFSKEFNIDYKIIDAFKNTTLIAIITAIIVIIFTYVFIKNENKYSNFILMGTFGISNAFIAIALIYLNILYNIPYIILLIIGFFYITVPLAYSFLHHPIKTIKNEIIEASKIDGANTFDLFFKIEFPILKNSFISVFIQIFAIIFGEFSLVYTMQISDYFPVISVVNYSLASDKKIFESMALSSIVLLIIFTLFYLSEKLSDEEKR</sequence>
<evidence type="ECO:0000256" key="1">
    <source>
        <dbReference type="ARBA" id="ARBA00004429"/>
    </source>
</evidence>
<evidence type="ECO:0000256" key="4">
    <source>
        <dbReference type="ARBA" id="ARBA00022519"/>
    </source>
</evidence>
<keyword evidence="11" id="KW-1185">Reference proteome</keyword>
<keyword evidence="5 8" id="KW-0812">Transmembrane</keyword>
<evidence type="ECO:0000313" key="10">
    <source>
        <dbReference type="EMBL" id="TDT71939.1"/>
    </source>
</evidence>
<feature type="transmembrane region" description="Helical" evidence="8">
    <location>
        <begin position="44"/>
        <end position="67"/>
    </location>
</feature>
<keyword evidence="6 8" id="KW-1133">Transmembrane helix</keyword>
<feature type="transmembrane region" description="Helical" evidence="8">
    <location>
        <begin position="7"/>
        <end position="24"/>
    </location>
</feature>
<dbReference type="InterPro" id="IPR035906">
    <property type="entry name" value="MetI-like_sf"/>
</dbReference>
<comment type="subcellular location">
    <subcellularLocation>
        <location evidence="1">Cell inner membrane</location>
        <topology evidence="1">Multi-pass membrane protein</topology>
    </subcellularLocation>
    <subcellularLocation>
        <location evidence="8">Cell membrane</location>
        <topology evidence="8">Multi-pass membrane protein</topology>
    </subcellularLocation>
</comment>
<evidence type="ECO:0000313" key="11">
    <source>
        <dbReference type="Proteomes" id="UP000294678"/>
    </source>
</evidence>
<feature type="domain" description="ABC transmembrane type-1" evidence="9">
    <location>
        <begin position="41"/>
        <end position="235"/>
    </location>
</feature>
<dbReference type="GO" id="GO:0055085">
    <property type="term" value="P:transmembrane transport"/>
    <property type="evidence" value="ECO:0007669"/>
    <property type="project" value="InterPro"/>
</dbReference>
<feature type="transmembrane region" description="Helical" evidence="8">
    <location>
        <begin position="174"/>
        <end position="197"/>
    </location>
</feature>
<evidence type="ECO:0000256" key="3">
    <source>
        <dbReference type="ARBA" id="ARBA00022475"/>
    </source>
</evidence>
<dbReference type="PANTHER" id="PTHR43357:SF4">
    <property type="entry name" value="INNER MEMBRANE ABC TRANSPORTER PERMEASE PROTEIN YDCV"/>
    <property type="match status" value="1"/>
</dbReference>
<keyword evidence="2 8" id="KW-0813">Transport</keyword>
<organism evidence="10 11">
    <name type="scientific">Hypnocyclicus thermotrophus</name>
    <dbReference type="NCBI Taxonomy" id="1627895"/>
    <lineage>
        <taxon>Bacteria</taxon>
        <taxon>Fusobacteriati</taxon>
        <taxon>Fusobacteriota</taxon>
        <taxon>Fusobacteriia</taxon>
        <taxon>Fusobacteriales</taxon>
        <taxon>Fusobacteriaceae</taxon>
        <taxon>Hypnocyclicus</taxon>
    </lineage>
</organism>
<evidence type="ECO:0000256" key="6">
    <source>
        <dbReference type="ARBA" id="ARBA00022989"/>
    </source>
</evidence>
<evidence type="ECO:0000256" key="8">
    <source>
        <dbReference type="RuleBase" id="RU363032"/>
    </source>
</evidence>
<comment type="caution">
    <text evidence="10">The sequence shown here is derived from an EMBL/GenBank/DDBJ whole genome shotgun (WGS) entry which is preliminary data.</text>
</comment>
<feature type="transmembrane region" description="Helical" evidence="8">
    <location>
        <begin position="428"/>
        <end position="451"/>
    </location>
</feature>
<dbReference type="Gene3D" id="1.10.3720.10">
    <property type="entry name" value="MetI-like"/>
    <property type="match status" value="2"/>
</dbReference>
<dbReference type="Pfam" id="PF00528">
    <property type="entry name" value="BPD_transp_1"/>
    <property type="match status" value="1"/>
</dbReference>
<name>A0AA46I683_9FUSO</name>
<evidence type="ECO:0000256" key="5">
    <source>
        <dbReference type="ARBA" id="ARBA00022692"/>
    </source>
</evidence>
<feature type="transmembrane region" description="Helical" evidence="8">
    <location>
        <begin position="471"/>
        <end position="491"/>
    </location>
</feature>
<dbReference type="InterPro" id="IPR000515">
    <property type="entry name" value="MetI-like"/>
</dbReference>
<feature type="transmembrane region" description="Helical" evidence="8">
    <location>
        <begin position="315"/>
        <end position="333"/>
    </location>
</feature>
<dbReference type="PANTHER" id="PTHR43357">
    <property type="entry name" value="INNER MEMBRANE ABC TRANSPORTER PERMEASE PROTEIN YDCV"/>
    <property type="match status" value="1"/>
</dbReference>
<feature type="transmembrane region" description="Helical" evidence="8">
    <location>
        <begin position="342"/>
        <end position="362"/>
    </location>
</feature>
<evidence type="ECO:0000256" key="2">
    <source>
        <dbReference type="ARBA" id="ARBA00022448"/>
    </source>
</evidence>
<dbReference type="AlphaFoldDB" id="A0AA46I683"/>
<feature type="transmembrane region" description="Helical" evidence="8">
    <location>
        <begin position="79"/>
        <end position="104"/>
    </location>
</feature>
<dbReference type="Proteomes" id="UP000294678">
    <property type="component" value="Unassembled WGS sequence"/>
</dbReference>
<dbReference type="CDD" id="cd06261">
    <property type="entry name" value="TM_PBP2"/>
    <property type="match status" value="2"/>
</dbReference>
<keyword evidence="7 8" id="KW-0472">Membrane</keyword>
<dbReference type="SUPFAM" id="SSF161098">
    <property type="entry name" value="MetI-like"/>
    <property type="match status" value="2"/>
</dbReference>
<feature type="domain" description="ABC transmembrane type-1" evidence="9">
    <location>
        <begin position="311"/>
        <end position="492"/>
    </location>
</feature>
<feature type="transmembrane region" description="Helical" evidence="8">
    <location>
        <begin position="368"/>
        <end position="390"/>
    </location>
</feature>
<comment type="similarity">
    <text evidence="8">Belongs to the binding-protein-dependent transport system permease family.</text>
</comment>
<dbReference type="GO" id="GO:0005886">
    <property type="term" value="C:plasma membrane"/>
    <property type="evidence" value="ECO:0007669"/>
    <property type="project" value="UniProtKB-SubCell"/>
</dbReference>
<accession>A0AA46I683</accession>
<evidence type="ECO:0000256" key="7">
    <source>
        <dbReference type="ARBA" id="ARBA00023136"/>
    </source>
</evidence>
<keyword evidence="3" id="KW-1003">Cell membrane</keyword>
<reference evidence="10 11" key="1">
    <citation type="submission" date="2019-03" db="EMBL/GenBank/DDBJ databases">
        <title>Genomic Encyclopedia of Type Strains, Phase IV (KMG-IV): sequencing the most valuable type-strain genomes for metagenomic binning, comparative biology and taxonomic classification.</title>
        <authorList>
            <person name="Goeker M."/>
        </authorList>
    </citation>
    <scope>NUCLEOTIDE SEQUENCE [LARGE SCALE GENOMIC DNA]</scope>
    <source>
        <strain evidence="10 11">DSM 100055</strain>
    </source>
</reference>
<feature type="transmembrane region" description="Helical" evidence="8">
    <location>
        <begin position="110"/>
        <end position="130"/>
    </location>
</feature>
<feature type="transmembrane region" description="Helical" evidence="8">
    <location>
        <begin position="217"/>
        <end position="238"/>
    </location>
</feature>
<keyword evidence="4" id="KW-0997">Cell inner membrane</keyword>
<evidence type="ECO:0000259" key="9">
    <source>
        <dbReference type="PROSITE" id="PS50928"/>
    </source>
</evidence>
<dbReference type="EMBL" id="SOBG01000002">
    <property type="protein sequence ID" value="TDT71939.1"/>
    <property type="molecule type" value="Genomic_DNA"/>
</dbReference>
<gene>
    <name evidence="10" type="ORF">EV215_0631</name>
</gene>
<dbReference type="RefSeq" id="WP_134112530.1">
    <property type="nucleotide sequence ID" value="NZ_SOBG01000002.1"/>
</dbReference>
<proteinExistence type="inferred from homology"/>
<dbReference type="PROSITE" id="PS50928">
    <property type="entry name" value="ABC_TM1"/>
    <property type="match status" value="2"/>
</dbReference>
<protein>
    <submittedName>
        <fullName evidence="10">Thiamine transport system permease protein</fullName>
    </submittedName>
</protein>